<accession>A0A266QDJ6</accession>
<reference evidence="3" key="1">
    <citation type="submission" date="2017-05" db="EMBL/GenBank/DDBJ databases">
        <authorList>
            <person name="Barney B.M."/>
        </authorList>
    </citation>
    <scope>NUCLEOTIDE SEQUENCE [LARGE SCALE GENOMIC DNA]</scope>
    <source>
        <strain evidence="3">PSBB022</strain>
    </source>
</reference>
<organism evidence="2 3">
    <name type="scientific">Cellvibrio mixtus</name>
    <dbReference type="NCBI Taxonomy" id="39650"/>
    <lineage>
        <taxon>Bacteria</taxon>
        <taxon>Pseudomonadati</taxon>
        <taxon>Pseudomonadota</taxon>
        <taxon>Gammaproteobacteria</taxon>
        <taxon>Cellvibrionales</taxon>
        <taxon>Cellvibrionaceae</taxon>
        <taxon>Cellvibrio</taxon>
    </lineage>
</organism>
<dbReference type="InterPro" id="IPR011044">
    <property type="entry name" value="Quino_amine_DH_bsu"/>
</dbReference>
<name>A0A266QDJ6_9GAMM</name>
<dbReference type="SUPFAM" id="SSF50969">
    <property type="entry name" value="YVTN repeat-like/Quinoprotein amine dehydrogenase"/>
    <property type="match status" value="1"/>
</dbReference>
<protein>
    <submittedName>
        <fullName evidence="2">Uncharacterized protein</fullName>
    </submittedName>
</protein>
<dbReference type="InterPro" id="IPR015943">
    <property type="entry name" value="WD40/YVTN_repeat-like_dom_sf"/>
</dbReference>
<feature type="coiled-coil region" evidence="1">
    <location>
        <begin position="1297"/>
        <end position="1378"/>
    </location>
</feature>
<evidence type="ECO:0000313" key="3">
    <source>
        <dbReference type="Proteomes" id="UP000216101"/>
    </source>
</evidence>
<feature type="coiled-coil region" evidence="1">
    <location>
        <begin position="603"/>
        <end position="630"/>
    </location>
</feature>
<keyword evidence="1" id="KW-0175">Coiled coil</keyword>
<dbReference type="Proteomes" id="UP000216101">
    <property type="component" value="Unassembled WGS sequence"/>
</dbReference>
<evidence type="ECO:0000313" key="2">
    <source>
        <dbReference type="EMBL" id="OZY87439.1"/>
    </source>
</evidence>
<comment type="caution">
    <text evidence="2">The sequence shown here is derived from an EMBL/GenBank/DDBJ whole genome shotgun (WGS) entry which is preliminary data.</text>
</comment>
<keyword evidence="3" id="KW-1185">Reference proteome</keyword>
<dbReference type="RefSeq" id="WP_094984845.1">
    <property type="nucleotide sequence ID" value="NZ_NHNI01000001.1"/>
</dbReference>
<sequence length="1464" mass="162957">MKTQISRASFNAANNYSGVYQQMGRMVTDADWNELTELIKFQMMDTLQDVIGSGTPRARGMVKEIAPNNVQLHWGHVYVDGIRARVVPHEKLVSPQFIFSKQQDFPAAPSLSAGEYRFYVDVWERSVSALENTHLLDPGLHGADTCTRTQTMAQIKACATSISVADIYNPARNPALGTVQLSLTLRAGTELKDPCDPCADELALQDEVGNYLFRVEVHQVHWSSDAEPHISGITFKWSSENGAEQYVDGETPPGFESSQWCYEFFSGPNDNPALNMTSEKHLGHHLMAGFTPQCGELVKGYPASKPANLPLVRRWDGFVKLQKNAGGWTLVDGADRGRDLSNSYNATDHAFVDLSGPVQINLQETVLTLTLDDKRALAGDYWQAPVRQAIHSAGSTLLDQALPSGIVHHYLVLGRAHIAADGSISQFIPEADECKTFEFPPLTDISAGDVCYDNSDCDGPNVRTVQEALDYLCRQRNLKWHNKHLHGMGVLCGLKVICAPTTVDEDGSSHRHRVTVTPGYALGCEGDDLVLDLPEHVDVISAIQQLEQEHNIQLIDGEGNAAVCLYIDIGEGGGAPQLKIAPHDAKDHQESIFDGTIWMDFYHTCIKQLLDDIKEELDDLNIEEINESETEKGELVSIRRKKLFTLLNLFALFTSQPHGAYVFTSHKEHIILRDFYNRLRDILQSKTFCGLLADSEFPEYPFPETGMNTFFGRDHHQRLQLHPNEKILVTYEGTDTSINIFDIEQQIIIARSEVPSAQGGVTTAVTFSQQGDLIYAAVDINGMDSILTRGRFDKEKIDWEVSAVLCSVRVADMRFNPKQDNQLMVLGVGDGIYLLDVDKLFSDEKIVPAPSLAFNAVGHVAYDFDAGFAFATANTGKQEITTDYNAVAIIELAKLVPIVTGSAPVAERYIQLPAQGSDGLAVRNIDAQGNNALYVVVTNNGQKTLYQYHVNKGIPPTASPLLVNHLPDTEITLAYHHKRDELLVALADHFCVQVYQHAKLIVPRVPLQLMPTALAISPESGQLYALNYASNTISLVPVDELEVTDEFNQQLAQYRWAVITAFVALLGNLLQSLKDCFCQLLLMNCPDCDENDKVWLATITVKNGEVYKVCNIGKRKDVWTFPKFEYWLSLIPILPVIKLGVAKLCCMVLPNLLSGATAKFQSEQHDYALVKSSTYKQSVQQAKRTDVKKMWRENTKSFATSSSLVRDTLLYPQRKPTTDGVGKEEYRNVETAVAVQRFEQKGMQVEVKEYQGDQAALVLQHYQQTPKVIAPDSKVTVYQKNGRVLFYAAETKPQAVLVLDENKLTQMEVRKQALENMQALDESLARAEARKNSVTETAGIQLQLKQLQDEKIKAEEDLATLSSQLNILRTERSKAQQELLSMQEGMVEISSNLKTLQLEVTKVRPVKELTSLDDNTREILQREGVLTVNDMATVDSSRLIASGVDAQKLSVMVQEAQNKLKLLR</sequence>
<dbReference type="InterPro" id="IPR045392">
    <property type="entry name" value="DUF6519"/>
</dbReference>
<proteinExistence type="predicted"/>
<dbReference type="Pfam" id="PF20129">
    <property type="entry name" value="DUF6519"/>
    <property type="match status" value="1"/>
</dbReference>
<evidence type="ECO:0000256" key="1">
    <source>
        <dbReference type="SAM" id="Coils"/>
    </source>
</evidence>
<dbReference type="Gene3D" id="2.130.10.10">
    <property type="entry name" value="YVTN repeat-like/Quinoprotein amine dehydrogenase"/>
    <property type="match status" value="1"/>
</dbReference>
<gene>
    <name evidence="2" type="ORF">CBP51_10815</name>
</gene>
<dbReference type="EMBL" id="NHNI01000001">
    <property type="protein sequence ID" value="OZY87439.1"/>
    <property type="molecule type" value="Genomic_DNA"/>
</dbReference>